<dbReference type="InterPro" id="IPR000843">
    <property type="entry name" value="HTH_LacI"/>
</dbReference>
<evidence type="ECO:0000313" key="5">
    <source>
        <dbReference type="EMBL" id="ROR93901.1"/>
    </source>
</evidence>
<dbReference type="CDD" id="cd01392">
    <property type="entry name" value="HTH_LacI"/>
    <property type="match status" value="1"/>
</dbReference>
<comment type="caution">
    <text evidence="5">The sequence shown here is derived from an EMBL/GenBank/DDBJ whole genome shotgun (WGS) entry which is preliminary data.</text>
</comment>
<organism evidence="5 6">
    <name type="scientific">Salana multivorans</name>
    <dbReference type="NCBI Taxonomy" id="120377"/>
    <lineage>
        <taxon>Bacteria</taxon>
        <taxon>Bacillati</taxon>
        <taxon>Actinomycetota</taxon>
        <taxon>Actinomycetes</taxon>
        <taxon>Micrococcales</taxon>
        <taxon>Beutenbergiaceae</taxon>
        <taxon>Salana</taxon>
    </lineage>
</organism>
<sequence length="335" mass="34879">MATRADVAALAGVSESTVSYVLSGKRRISAPTRERVEQAMATLGYTKNPVASSLAGGRSNVIAWHYPIGEHGLSLTAFEYLSAASAAAAERHHHLLLWTGPLEDSDALSRLVATQLVDGVILTEVVMDDPRVAALRAGGLPLTLVGRPRESEDLAFVDADFERMASLALDHLAGLGHERLVFLDADIELPRIGYGPVVRITDALTRLAAERGLHLDVLSAGTTADDGRELVRAERLPPATAVLGFNPLTLAGVMDGVAAQGRSVPDDLSVLALGVTPATAALTSPPLATICVPSAVMGQRAVAVLGDEIDGRGTRQELVAPTLHPGASTGPAPRG</sequence>
<dbReference type="InterPro" id="IPR010982">
    <property type="entry name" value="Lambda_DNA-bd_dom_sf"/>
</dbReference>
<dbReference type="RefSeq" id="WP_123740779.1">
    <property type="nucleotide sequence ID" value="NZ_RKHQ01000002.1"/>
</dbReference>
<dbReference type="GO" id="GO:0003700">
    <property type="term" value="F:DNA-binding transcription factor activity"/>
    <property type="evidence" value="ECO:0007669"/>
    <property type="project" value="TreeGrafter"/>
</dbReference>
<evidence type="ECO:0000256" key="3">
    <source>
        <dbReference type="ARBA" id="ARBA00023163"/>
    </source>
</evidence>
<evidence type="ECO:0000313" key="6">
    <source>
        <dbReference type="Proteomes" id="UP000275356"/>
    </source>
</evidence>
<dbReference type="Gene3D" id="3.40.50.2300">
    <property type="match status" value="2"/>
</dbReference>
<keyword evidence="2" id="KW-0238">DNA-binding</keyword>
<protein>
    <submittedName>
        <fullName evidence="5">LacI family transcriptional regulator</fullName>
    </submittedName>
</protein>
<evidence type="ECO:0000256" key="2">
    <source>
        <dbReference type="ARBA" id="ARBA00023125"/>
    </source>
</evidence>
<dbReference type="PROSITE" id="PS50932">
    <property type="entry name" value="HTH_LACI_2"/>
    <property type="match status" value="1"/>
</dbReference>
<evidence type="ECO:0000256" key="1">
    <source>
        <dbReference type="ARBA" id="ARBA00023015"/>
    </source>
</evidence>
<proteinExistence type="predicted"/>
<keyword evidence="1" id="KW-0805">Transcription regulation</keyword>
<dbReference type="SMART" id="SM00354">
    <property type="entry name" value="HTH_LACI"/>
    <property type="match status" value="1"/>
</dbReference>
<dbReference type="InterPro" id="IPR028082">
    <property type="entry name" value="Peripla_BP_I"/>
</dbReference>
<gene>
    <name evidence="5" type="ORF">EDD28_3330</name>
</gene>
<dbReference type="SUPFAM" id="SSF47413">
    <property type="entry name" value="lambda repressor-like DNA-binding domains"/>
    <property type="match status" value="1"/>
</dbReference>
<reference evidence="5 6" key="1">
    <citation type="submission" date="2018-11" db="EMBL/GenBank/DDBJ databases">
        <title>Sequencing the genomes of 1000 actinobacteria strains.</title>
        <authorList>
            <person name="Klenk H.-P."/>
        </authorList>
    </citation>
    <scope>NUCLEOTIDE SEQUENCE [LARGE SCALE GENOMIC DNA]</scope>
    <source>
        <strain evidence="5 6">DSM 13521</strain>
    </source>
</reference>
<dbReference type="AlphaFoldDB" id="A0A3N2D2B8"/>
<dbReference type="InterPro" id="IPR046335">
    <property type="entry name" value="LacI/GalR-like_sensor"/>
</dbReference>
<dbReference type="OrthoDB" id="252678at2"/>
<name>A0A3N2D2B8_9MICO</name>
<keyword evidence="6" id="KW-1185">Reference proteome</keyword>
<evidence type="ECO:0000259" key="4">
    <source>
        <dbReference type="PROSITE" id="PS50932"/>
    </source>
</evidence>
<dbReference type="GO" id="GO:0000976">
    <property type="term" value="F:transcription cis-regulatory region binding"/>
    <property type="evidence" value="ECO:0007669"/>
    <property type="project" value="TreeGrafter"/>
</dbReference>
<dbReference type="Gene3D" id="1.10.260.40">
    <property type="entry name" value="lambda repressor-like DNA-binding domains"/>
    <property type="match status" value="1"/>
</dbReference>
<dbReference type="EMBL" id="RKHQ01000002">
    <property type="protein sequence ID" value="ROR93901.1"/>
    <property type="molecule type" value="Genomic_DNA"/>
</dbReference>
<dbReference type="Proteomes" id="UP000275356">
    <property type="component" value="Unassembled WGS sequence"/>
</dbReference>
<keyword evidence="3" id="KW-0804">Transcription</keyword>
<dbReference type="Pfam" id="PF00356">
    <property type="entry name" value="LacI"/>
    <property type="match status" value="1"/>
</dbReference>
<accession>A0A3N2D2B8</accession>
<dbReference type="SUPFAM" id="SSF53822">
    <property type="entry name" value="Periplasmic binding protein-like I"/>
    <property type="match status" value="1"/>
</dbReference>
<dbReference type="PANTHER" id="PTHR30146">
    <property type="entry name" value="LACI-RELATED TRANSCRIPTIONAL REPRESSOR"/>
    <property type="match status" value="1"/>
</dbReference>
<feature type="domain" description="HTH lacI-type" evidence="4">
    <location>
        <begin position="2"/>
        <end position="56"/>
    </location>
</feature>
<dbReference type="Pfam" id="PF13377">
    <property type="entry name" value="Peripla_BP_3"/>
    <property type="match status" value="1"/>
</dbReference>
<dbReference type="PANTHER" id="PTHR30146:SF153">
    <property type="entry name" value="LACTOSE OPERON REPRESSOR"/>
    <property type="match status" value="1"/>
</dbReference>